<dbReference type="Proteomes" id="UP000233654">
    <property type="component" value="Unassembled WGS sequence"/>
</dbReference>
<keyword evidence="4" id="KW-0677">Repeat</keyword>
<keyword evidence="3" id="KW-0479">Metal-binding</keyword>
<dbReference type="AlphaFoldDB" id="A0A2N3G783"/>
<accession>A0A2N3G783</accession>
<dbReference type="InterPro" id="IPR017896">
    <property type="entry name" value="4Fe4S_Fe-S-bd"/>
</dbReference>
<feature type="domain" description="4Fe-4S ferredoxin-type" evidence="7">
    <location>
        <begin position="63"/>
        <end position="92"/>
    </location>
</feature>
<feature type="domain" description="4Fe-4S ferredoxin-type" evidence="7">
    <location>
        <begin position="33"/>
        <end position="62"/>
    </location>
</feature>
<dbReference type="Gene3D" id="3.30.70.20">
    <property type="match status" value="1"/>
</dbReference>
<dbReference type="InterPro" id="IPR017900">
    <property type="entry name" value="4Fe4S_Fe_S_CS"/>
</dbReference>
<dbReference type="GO" id="GO:0046872">
    <property type="term" value="F:metal ion binding"/>
    <property type="evidence" value="ECO:0007669"/>
    <property type="project" value="UniProtKB-KW"/>
</dbReference>
<evidence type="ECO:0000313" key="9">
    <source>
        <dbReference type="Proteomes" id="UP000233654"/>
    </source>
</evidence>
<sequence>MADKPTWKEYPVAATIHEPGSSTRQNTGDWRSERPVRAPEKCNKCGTCWIYCPDAALFMDEEGFFEIDLYHCKGCGICARECPHKAISMIQEGE</sequence>
<dbReference type="PANTHER" id="PTHR43724">
    <property type="entry name" value="PYRUVATE SYNTHASE SUBUNIT PORD"/>
    <property type="match status" value="1"/>
</dbReference>
<dbReference type="GO" id="GO:0016625">
    <property type="term" value="F:oxidoreductase activity, acting on the aldehyde or oxo group of donors, iron-sulfur protein as acceptor"/>
    <property type="evidence" value="ECO:0007669"/>
    <property type="project" value="InterPro"/>
</dbReference>
<dbReference type="PANTHER" id="PTHR43724:SF1">
    <property type="entry name" value="PYRUVATE SYNTHASE SUBUNIT PORD"/>
    <property type="match status" value="1"/>
</dbReference>
<evidence type="ECO:0000256" key="4">
    <source>
        <dbReference type="ARBA" id="ARBA00022737"/>
    </source>
</evidence>
<comment type="cofactor">
    <cofactor evidence="1">
        <name>[4Fe-4S] cluster</name>
        <dbReference type="ChEBI" id="CHEBI:49883"/>
    </cofactor>
</comment>
<dbReference type="SUPFAM" id="SSF54862">
    <property type="entry name" value="4Fe-4S ferredoxins"/>
    <property type="match status" value="1"/>
</dbReference>
<organism evidence="8 9">
    <name type="scientific">Candidatus Anoxymicrobium japonicum</name>
    <dbReference type="NCBI Taxonomy" id="2013648"/>
    <lineage>
        <taxon>Bacteria</taxon>
        <taxon>Bacillati</taxon>
        <taxon>Actinomycetota</taxon>
        <taxon>Candidatus Geothermincolia</taxon>
        <taxon>Candidatus Geothermincolales</taxon>
        <taxon>Candidatus Anoxymicrobiaceae</taxon>
        <taxon>Candidatus Anoxymicrobium</taxon>
    </lineage>
</organism>
<name>A0A2N3G783_9ACTN</name>
<gene>
    <name evidence="8" type="ORF">CVT63_02135</name>
</gene>
<dbReference type="Pfam" id="PF14697">
    <property type="entry name" value="Fer4_21"/>
    <property type="match status" value="1"/>
</dbReference>
<proteinExistence type="predicted"/>
<dbReference type="GO" id="GO:0051539">
    <property type="term" value="F:4 iron, 4 sulfur cluster binding"/>
    <property type="evidence" value="ECO:0007669"/>
    <property type="project" value="UniProtKB-KW"/>
</dbReference>
<comment type="caution">
    <text evidence="8">The sequence shown here is derived from an EMBL/GenBank/DDBJ whole genome shotgun (WGS) entry which is preliminary data.</text>
</comment>
<evidence type="ECO:0000313" key="8">
    <source>
        <dbReference type="EMBL" id="PKQ28553.1"/>
    </source>
</evidence>
<evidence type="ECO:0000256" key="5">
    <source>
        <dbReference type="ARBA" id="ARBA00023004"/>
    </source>
</evidence>
<evidence type="ECO:0000256" key="3">
    <source>
        <dbReference type="ARBA" id="ARBA00022723"/>
    </source>
</evidence>
<keyword evidence="6" id="KW-0411">Iron-sulfur</keyword>
<dbReference type="PROSITE" id="PS00198">
    <property type="entry name" value="4FE4S_FER_1"/>
    <property type="match status" value="1"/>
</dbReference>
<evidence type="ECO:0000256" key="2">
    <source>
        <dbReference type="ARBA" id="ARBA00022485"/>
    </source>
</evidence>
<dbReference type="InterPro" id="IPR011898">
    <property type="entry name" value="PorD_KorD"/>
</dbReference>
<evidence type="ECO:0000256" key="6">
    <source>
        <dbReference type="ARBA" id="ARBA00023014"/>
    </source>
</evidence>
<reference evidence="8 9" key="1">
    <citation type="journal article" date="2017" name="ISME J.">
        <title>Potential for microbial H2 and metal transformations associated with novel bacteria and archaea in deep terrestrial subsurface sediments.</title>
        <authorList>
            <person name="Hernsdorf A.W."/>
            <person name="Amano Y."/>
            <person name="Miyakawa K."/>
            <person name="Ise K."/>
            <person name="Suzuki Y."/>
            <person name="Anantharaman K."/>
            <person name="Probst A."/>
            <person name="Burstein D."/>
            <person name="Thomas B.C."/>
            <person name="Banfield J.F."/>
        </authorList>
    </citation>
    <scope>NUCLEOTIDE SEQUENCE [LARGE SCALE GENOMIC DNA]</scope>
    <source>
        <strain evidence="8">HGW-Actinobacteria-3</strain>
    </source>
</reference>
<protein>
    <recommendedName>
        <fullName evidence="7">4Fe-4S ferredoxin-type domain-containing protein</fullName>
    </recommendedName>
</protein>
<evidence type="ECO:0000256" key="1">
    <source>
        <dbReference type="ARBA" id="ARBA00001966"/>
    </source>
</evidence>
<dbReference type="PROSITE" id="PS51379">
    <property type="entry name" value="4FE4S_FER_2"/>
    <property type="match status" value="2"/>
</dbReference>
<dbReference type="NCBIfam" id="TIGR02179">
    <property type="entry name" value="PorD_KorD"/>
    <property type="match status" value="1"/>
</dbReference>
<evidence type="ECO:0000259" key="7">
    <source>
        <dbReference type="PROSITE" id="PS51379"/>
    </source>
</evidence>
<keyword evidence="5" id="KW-0408">Iron</keyword>
<keyword evidence="2" id="KW-0004">4Fe-4S</keyword>
<dbReference type="EMBL" id="PHEX01000012">
    <property type="protein sequence ID" value="PKQ28553.1"/>
    <property type="molecule type" value="Genomic_DNA"/>
</dbReference>